<organism evidence="2">
    <name type="scientific">uncultured Eubacteriales bacterium</name>
    <dbReference type="NCBI Taxonomy" id="172733"/>
    <lineage>
        <taxon>Bacteria</taxon>
        <taxon>Bacillati</taxon>
        <taxon>Bacillota</taxon>
        <taxon>Clostridia</taxon>
        <taxon>Eubacteriales</taxon>
        <taxon>environmental samples</taxon>
    </lineage>
</organism>
<dbReference type="SUPFAM" id="SSF52317">
    <property type="entry name" value="Class I glutamine amidotransferase-like"/>
    <property type="match status" value="1"/>
</dbReference>
<reference evidence="2" key="1">
    <citation type="submission" date="2016-04" db="EMBL/GenBank/DDBJ databases">
        <authorList>
            <person name="Evans L.H."/>
            <person name="Alamgir A."/>
            <person name="Owens N."/>
            <person name="Weber N.D."/>
            <person name="Virtaneva K."/>
            <person name="Barbian K."/>
            <person name="Babar A."/>
            <person name="Rosenke K."/>
        </authorList>
    </citation>
    <scope>NUCLEOTIDE SEQUENCE</scope>
    <source>
        <strain evidence="2">86</strain>
    </source>
</reference>
<feature type="domain" description="DJ-1/PfpI" evidence="1">
    <location>
        <begin position="4"/>
        <end position="168"/>
    </location>
</feature>
<dbReference type="AlphaFoldDB" id="A0A212JB79"/>
<dbReference type="InterPro" id="IPR002818">
    <property type="entry name" value="DJ-1/PfpI"/>
</dbReference>
<dbReference type="InterPro" id="IPR050325">
    <property type="entry name" value="Prot/Nucl_acid_deglycase"/>
</dbReference>
<dbReference type="EMBL" id="FLUN01000001">
    <property type="protein sequence ID" value="SBV96671.1"/>
    <property type="molecule type" value="Genomic_DNA"/>
</dbReference>
<evidence type="ECO:0000313" key="2">
    <source>
        <dbReference type="EMBL" id="SBV96671.1"/>
    </source>
</evidence>
<gene>
    <name evidence="2" type="ORF">KL86CLO1_10809</name>
</gene>
<accession>A0A212JB79</accession>
<dbReference type="Pfam" id="PF01965">
    <property type="entry name" value="DJ-1_PfpI"/>
    <property type="match status" value="1"/>
</dbReference>
<sequence>MQEKEVLLLLTDRWADWEAAYAVAEINSVPAYVVKTIATDRTAKVSIGGIRAEIDYTIDSYYNFENLAMLILPGGFAWQETCHDEIAAFVKKARDVQVPVAAICGATIFLGKHGFLNEIKHTGDDLELFQNERGYEGQGSYISAQLVVDNGFITANETAAVDFAHAIFHILKIDTDEEIDLWHDKFKYGMVR</sequence>
<dbReference type="InterPro" id="IPR029062">
    <property type="entry name" value="Class_I_gatase-like"/>
</dbReference>
<evidence type="ECO:0000259" key="1">
    <source>
        <dbReference type="Pfam" id="PF01965"/>
    </source>
</evidence>
<dbReference type="PANTHER" id="PTHR48094:SF19">
    <property type="entry name" value="DJ-1_PFPI DOMAIN-CONTAINING PROTEIN"/>
    <property type="match status" value="1"/>
</dbReference>
<dbReference type="PANTHER" id="PTHR48094">
    <property type="entry name" value="PROTEIN/NUCLEIC ACID DEGLYCASE DJ-1-RELATED"/>
    <property type="match status" value="1"/>
</dbReference>
<dbReference type="Gene3D" id="3.40.50.880">
    <property type="match status" value="1"/>
</dbReference>
<dbReference type="GO" id="GO:0005737">
    <property type="term" value="C:cytoplasm"/>
    <property type="evidence" value="ECO:0007669"/>
    <property type="project" value="TreeGrafter"/>
</dbReference>
<proteinExistence type="predicted"/>
<protein>
    <submittedName>
        <fullName evidence="2">ThiJ/PfpI domain protein</fullName>
    </submittedName>
</protein>
<name>A0A212JB79_9FIRM</name>